<feature type="repeat" description="WD" evidence="4">
    <location>
        <begin position="77"/>
        <end position="119"/>
    </location>
</feature>
<dbReference type="SUPFAM" id="SSF50978">
    <property type="entry name" value="WD40 repeat-like"/>
    <property type="match status" value="1"/>
</dbReference>
<dbReference type="PROSITE" id="PS50082">
    <property type="entry name" value="WD_REPEATS_2"/>
    <property type="match status" value="2"/>
</dbReference>
<sequence>MSRKVVRSSKFRHVFGQPVKADQCYDDIRVSQNTWDSNFCAVNPKFLAIVVEASGGGAFMVLPLSKTGRLDKSQPVVCGHTAPVLDIDWCPHNDNVIASGSEDCSVMVWEIPEGGLTRSLTEPIVTLEGHTKRVGIVTWHPTAQNILLSAGCDNVILIWDVGIGQSVIVLEDTHSDLIYSVAWNWDGSQICTSCKDKKIRIIEPRAGTIVAEKDKPHEGSRPVRAIFVSEDKILTTGFSRMSERQVALWDLKSLDEPLTLQELDTSSGVLIPFFDPDTNIVYLGGKGDSSIKYFEVTDESPFVHFLSQYSSKESQRGMGYMPKRGLEVNKCEIARFYKLHERKCEPIIMTVPRKSDLFQEDLYPDTVGPDSALTAEEWLGGKNAGPVLISLRDGYTPSKARELKVTKNVLSGRIPKRSHSSNDGKADSDSVLEQLLEDIKKLKATVAAQEQRISQLESAAN</sequence>
<feature type="repeat" description="WD" evidence="4">
    <location>
        <begin position="127"/>
        <end position="169"/>
    </location>
</feature>
<dbReference type="GO" id="GO:0051015">
    <property type="term" value="F:actin filament binding"/>
    <property type="evidence" value="ECO:0007669"/>
    <property type="project" value="TreeGrafter"/>
</dbReference>
<dbReference type="SMART" id="SM01167">
    <property type="entry name" value="DUF1900"/>
    <property type="match status" value="1"/>
</dbReference>
<feature type="domain" description="DUF1899" evidence="7">
    <location>
        <begin position="4"/>
        <end position="68"/>
    </location>
</feature>
<evidence type="ECO:0000256" key="1">
    <source>
        <dbReference type="ARBA" id="ARBA00022574"/>
    </source>
</evidence>
<dbReference type="EMBL" id="CAKOES020000409">
    <property type="protein sequence ID" value="CAH2330253.1"/>
    <property type="molecule type" value="Genomic_DNA"/>
</dbReference>
<dbReference type="InterPro" id="IPR015048">
    <property type="entry name" value="DUF1899"/>
</dbReference>
<dbReference type="InterPro" id="IPR015943">
    <property type="entry name" value="WD40/YVTN_repeat-like_dom_sf"/>
</dbReference>
<dbReference type="FunFam" id="2.130.10.10:FF:000003">
    <property type="entry name" value="Coronin"/>
    <property type="match status" value="1"/>
</dbReference>
<dbReference type="Proteomes" id="UP001295444">
    <property type="component" value="Unassembled WGS sequence"/>
</dbReference>
<dbReference type="SMART" id="SM00320">
    <property type="entry name" value="WD40"/>
    <property type="match status" value="3"/>
</dbReference>
<dbReference type="InterPro" id="IPR019775">
    <property type="entry name" value="WD40_repeat_CS"/>
</dbReference>
<dbReference type="SMART" id="SM01166">
    <property type="entry name" value="DUF1899"/>
    <property type="match status" value="1"/>
</dbReference>
<evidence type="ECO:0000256" key="4">
    <source>
        <dbReference type="PROSITE-ProRule" id="PRU00221"/>
    </source>
</evidence>
<dbReference type="PANTHER" id="PTHR10856:SF18">
    <property type="entry name" value="CORONIN-1A"/>
    <property type="match status" value="1"/>
</dbReference>
<dbReference type="InterPro" id="IPR001680">
    <property type="entry name" value="WD40_rpt"/>
</dbReference>
<keyword evidence="3 6" id="KW-0175">Coiled coil</keyword>
<evidence type="ECO:0000259" key="7">
    <source>
        <dbReference type="SMART" id="SM01166"/>
    </source>
</evidence>
<evidence type="ECO:0000256" key="3">
    <source>
        <dbReference type="ARBA" id="ARBA00023054"/>
    </source>
</evidence>
<dbReference type="Pfam" id="PF00400">
    <property type="entry name" value="WD40"/>
    <property type="match status" value="3"/>
</dbReference>
<gene>
    <name evidence="8" type="ORF">PECUL_23A024986</name>
</gene>
<dbReference type="PROSITE" id="PS50294">
    <property type="entry name" value="WD_REPEATS_REGION"/>
    <property type="match status" value="2"/>
</dbReference>
<comment type="caution">
    <text evidence="8">The sequence shown here is derived from an EMBL/GenBank/DDBJ whole genome shotgun (WGS) entry which is preliminary data.</text>
</comment>
<dbReference type="GO" id="GO:0007015">
    <property type="term" value="P:actin filament organization"/>
    <property type="evidence" value="ECO:0007669"/>
    <property type="project" value="TreeGrafter"/>
</dbReference>
<name>A0AAD1TN16_PELCU</name>
<dbReference type="Gene3D" id="2.130.10.10">
    <property type="entry name" value="YVTN repeat-like/Quinoprotein amine dehydrogenase"/>
    <property type="match status" value="1"/>
</dbReference>
<evidence type="ECO:0000256" key="6">
    <source>
        <dbReference type="SAM" id="Coils"/>
    </source>
</evidence>
<dbReference type="GO" id="GO:0016477">
    <property type="term" value="P:cell migration"/>
    <property type="evidence" value="ECO:0007669"/>
    <property type="project" value="TreeGrafter"/>
</dbReference>
<keyword evidence="9" id="KW-1185">Reference proteome</keyword>
<reference evidence="8" key="1">
    <citation type="submission" date="2022-03" db="EMBL/GenBank/DDBJ databases">
        <authorList>
            <person name="Alioto T."/>
            <person name="Alioto T."/>
            <person name="Gomez Garrido J."/>
        </authorList>
    </citation>
    <scope>NUCLEOTIDE SEQUENCE</scope>
</reference>
<dbReference type="Pfam" id="PF16300">
    <property type="entry name" value="WD40_4"/>
    <property type="match status" value="1"/>
</dbReference>
<evidence type="ECO:0000313" key="9">
    <source>
        <dbReference type="Proteomes" id="UP001295444"/>
    </source>
</evidence>
<keyword evidence="1 4" id="KW-0853">WD repeat</keyword>
<evidence type="ECO:0000256" key="2">
    <source>
        <dbReference type="ARBA" id="ARBA00022737"/>
    </source>
</evidence>
<keyword evidence="2 5" id="KW-0677">Repeat</keyword>
<dbReference type="InterPro" id="IPR036322">
    <property type="entry name" value="WD40_repeat_dom_sf"/>
</dbReference>
<comment type="similarity">
    <text evidence="5">Belongs to the WD repeat coronin family.</text>
</comment>
<organism evidence="8 9">
    <name type="scientific">Pelobates cultripes</name>
    <name type="common">Western spadefoot toad</name>
    <dbReference type="NCBI Taxonomy" id="61616"/>
    <lineage>
        <taxon>Eukaryota</taxon>
        <taxon>Metazoa</taxon>
        <taxon>Chordata</taxon>
        <taxon>Craniata</taxon>
        <taxon>Vertebrata</taxon>
        <taxon>Euteleostomi</taxon>
        <taxon>Amphibia</taxon>
        <taxon>Batrachia</taxon>
        <taxon>Anura</taxon>
        <taxon>Pelobatoidea</taxon>
        <taxon>Pelobatidae</taxon>
        <taxon>Pelobates</taxon>
    </lineage>
</organism>
<dbReference type="AlphaFoldDB" id="A0AAD1TN16"/>
<feature type="coiled-coil region" evidence="6">
    <location>
        <begin position="425"/>
        <end position="459"/>
    </location>
</feature>
<protein>
    <recommendedName>
        <fullName evidence="5">Coronin</fullName>
    </recommendedName>
</protein>
<dbReference type="Pfam" id="PF08953">
    <property type="entry name" value="DUF1899"/>
    <property type="match status" value="1"/>
</dbReference>
<dbReference type="PROSITE" id="PS00678">
    <property type="entry name" value="WD_REPEATS_1"/>
    <property type="match status" value="2"/>
</dbReference>
<accession>A0AAD1TN16</accession>
<dbReference type="InterPro" id="IPR015505">
    <property type="entry name" value="Coronin"/>
</dbReference>
<proteinExistence type="inferred from homology"/>
<dbReference type="PANTHER" id="PTHR10856">
    <property type="entry name" value="CORONIN"/>
    <property type="match status" value="1"/>
</dbReference>
<evidence type="ECO:0000256" key="5">
    <source>
        <dbReference type="RuleBase" id="RU280818"/>
    </source>
</evidence>
<evidence type="ECO:0000313" key="8">
    <source>
        <dbReference type="EMBL" id="CAH2330253.1"/>
    </source>
</evidence>